<evidence type="ECO:0000313" key="8">
    <source>
        <dbReference type="Proteomes" id="UP001432027"/>
    </source>
</evidence>
<feature type="non-terminal residue" evidence="7">
    <location>
        <position position="209"/>
    </location>
</feature>
<dbReference type="GO" id="GO:0016020">
    <property type="term" value="C:membrane"/>
    <property type="evidence" value="ECO:0007669"/>
    <property type="project" value="UniProtKB-SubCell"/>
</dbReference>
<proteinExistence type="predicted"/>
<sequence length="209" mass="24463">AKSLANPFGILTLNQAVTDLINSIVFAFIVAPTVIFTIPLPFEVTSRLGQLLFLAYDCCSWSHLMITLNRFTSIFFPFYYAEIFSRYKTLVYVLLIWVLAICINFFEYVFIDCHFYLPKGAWNFDFKGGDACKDIEWYLNYFRNMCLTACIAIIDIITVIKFHRYSKGREVINSQKKKRTQRQEFYFLAQAMLQSSLFYIELVCCYNLG</sequence>
<evidence type="ECO:0000313" key="7">
    <source>
        <dbReference type="EMBL" id="GMT04311.1"/>
    </source>
</evidence>
<dbReference type="EMBL" id="BTSX01000006">
    <property type="protein sequence ID" value="GMT04311.1"/>
    <property type="molecule type" value="Genomic_DNA"/>
</dbReference>
<accession>A0AAV5UD03</accession>
<reference evidence="7" key="1">
    <citation type="submission" date="2023-10" db="EMBL/GenBank/DDBJ databases">
        <title>Genome assembly of Pristionchus species.</title>
        <authorList>
            <person name="Yoshida K."/>
            <person name="Sommer R.J."/>
        </authorList>
    </citation>
    <scope>NUCLEOTIDE SEQUENCE</scope>
    <source>
        <strain evidence="7">RS0144</strain>
    </source>
</reference>
<gene>
    <name evidence="7" type="ORF">PENTCL1PPCAC_26485</name>
</gene>
<dbReference type="AlphaFoldDB" id="A0AAV5UD03"/>
<keyword evidence="8" id="KW-1185">Reference proteome</keyword>
<dbReference type="PANTHER" id="PTHR23017">
    <property type="entry name" value="SERPENTINE RECEPTOR, CLASS X"/>
    <property type="match status" value="1"/>
</dbReference>
<dbReference type="Gene3D" id="1.20.1070.10">
    <property type="entry name" value="Rhodopsin 7-helix transmembrane proteins"/>
    <property type="match status" value="1"/>
</dbReference>
<keyword evidence="4 5" id="KW-0472">Membrane</keyword>
<dbReference type="CDD" id="cd00637">
    <property type="entry name" value="7tm_classA_rhodopsin-like"/>
    <property type="match status" value="1"/>
</dbReference>
<evidence type="ECO:0000256" key="3">
    <source>
        <dbReference type="ARBA" id="ARBA00022989"/>
    </source>
</evidence>
<evidence type="ECO:0000256" key="5">
    <source>
        <dbReference type="SAM" id="Phobius"/>
    </source>
</evidence>
<evidence type="ECO:0000259" key="6">
    <source>
        <dbReference type="PROSITE" id="PS50262"/>
    </source>
</evidence>
<name>A0AAV5UD03_9BILA</name>
<dbReference type="SUPFAM" id="SSF81321">
    <property type="entry name" value="Family A G protein-coupled receptor-like"/>
    <property type="match status" value="1"/>
</dbReference>
<feature type="transmembrane region" description="Helical" evidence="5">
    <location>
        <begin position="20"/>
        <end position="42"/>
    </location>
</feature>
<dbReference type="Pfam" id="PF10328">
    <property type="entry name" value="7TM_GPCR_Srx"/>
    <property type="match status" value="1"/>
</dbReference>
<evidence type="ECO:0000256" key="4">
    <source>
        <dbReference type="ARBA" id="ARBA00023136"/>
    </source>
</evidence>
<keyword evidence="2 5" id="KW-0812">Transmembrane</keyword>
<comment type="caution">
    <text evidence="7">The sequence shown here is derived from an EMBL/GenBank/DDBJ whole genome shotgun (WGS) entry which is preliminary data.</text>
</comment>
<organism evidence="7 8">
    <name type="scientific">Pristionchus entomophagus</name>
    <dbReference type="NCBI Taxonomy" id="358040"/>
    <lineage>
        <taxon>Eukaryota</taxon>
        <taxon>Metazoa</taxon>
        <taxon>Ecdysozoa</taxon>
        <taxon>Nematoda</taxon>
        <taxon>Chromadorea</taxon>
        <taxon>Rhabditida</taxon>
        <taxon>Rhabditina</taxon>
        <taxon>Diplogasteromorpha</taxon>
        <taxon>Diplogasteroidea</taxon>
        <taxon>Neodiplogasteridae</taxon>
        <taxon>Pristionchus</taxon>
    </lineage>
</organism>
<feature type="non-terminal residue" evidence="7">
    <location>
        <position position="1"/>
    </location>
</feature>
<dbReference type="InterPro" id="IPR017452">
    <property type="entry name" value="GPCR_Rhodpsn_7TM"/>
</dbReference>
<feature type="transmembrane region" description="Helical" evidence="5">
    <location>
        <begin position="89"/>
        <end position="111"/>
    </location>
</feature>
<dbReference type="PROSITE" id="PS50262">
    <property type="entry name" value="G_PROTEIN_RECEP_F1_2"/>
    <property type="match status" value="1"/>
</dbReference>
<evidence type="ECO:0000256" key="2">
    <source>
        <dbReference type="ARBA" id="ARBA00022692"/>
    </source>
</evidence>
<dbReference type="InterPro" id="IPR019430">
    <property type="entry name" value="7TM_GPCR_serpentine_rcpt_Srx"/>
</dbReference>
<comment type="subcellular location">
    <subcellularLocation>
        <location evidence="1">Membrane</location>
    </subcellularLocation>
</comment>
<protein>
    <recommendedName>
        <fullName evidence="6">G-protein coupled receptors family 1 profile domain-containing protein</fullName>
    </recommendedName>
</protein>
<dbReference type="PANTHER" id="PTHR23017:SF44">
    <property type="entry name" value="G-PROTEIN COUPLED RECEPTORS FAMILY 1 PROFILE DOMAIN-CONTAINING PROTEIN"/>
    <property type="match status" value="1"/>
</dbReference>
<evidence type="ECO:0000256" key="1">
    <source>
        <dbReference type="ARBA" id="ARBA00004370"/>
    </source>
</evidence>
<keyword evidence="3 5" id="KW-1133">Transmembrane helix</keyword>
<dbReference type="Proteomes" id="UP001432027">
    <property type="component" value="Unassembled WGS sequence"/>
</dbReference>
<feature type="transmembrane region" description="Helical" evidence="5">
    <location>
        <begin position="185"/>
        <end position="208"/>
    </location>
</feature>
<feature type="domain" description="G-protein coupled receptors family 1 profile" evidence="6">
    <location>
        <begin position="1"/>
        <end position="209"/>
    </location>
</feature>
<feature type="transmembrane region" description="Helical" evidence="5">
    <location>
        <begin position="141"/>
        <end position="160"/>
    </location>
</feature>